<reference evidence="2 3" key="1">
    <citation type="submission" date="2019-02" db="EMBL/GenBank/DDBJ databases">
        <title>Draft Genome Sequences of Six Type Strains of the Genus Massilia.</title>
        <authorList>
            <person name="Miess H."/>
            <person name="Frediansyhah A."/>
            <person name="Gross H."/>
        </authorList>
    </citation>
    <scope>NUCLEOTIDE SEQUENCE [LARGE SCALE GENOMIC DNA]</scope>
    <source>
        <strain evidence="2 3">DSM 17473</strain>
    </source>
</reference>
<dbReference type="InterPro" id="IPR043129">
    <property type="entry name" value="ATPase_NBD"/>
</dbReference>
<accession>A0A4P6KU88</accession>
<feature type="domain" description="ATPase BadF/BadG/BcrA/BcrD type" evidence="1">
    <location>
        <begin position="6"/>
        <end position="253"/>
    </location>
</feature>
<dbReference type="Pfam" id="PF01869">
    <property type="entry name" value="BcrAD_BadFG"/>
    <property type="match status" value="1"/>
</dbReference>
<dbReference type="InterPro" id="IPR052519">
    <property type="entry name" value="Euk-type_GlcNAc_Kinase"/>
</dbReference>
<protein>
    <submittedName>
        <fullName evidence="2">ATPase</fullName>
    </submittedName>
</protein>
<dbReference type="OrthoDB" id="9816014at2"/>
<evidence type="ECO:0000313" key="2">
    <source>
        <dbReference type="EMBL" id="QBE62651.1"/>
    </source>
</evidence>
<evidence type="ECO:0000259" key="1">
    <source>
        <dbReference type="Pfam" id="PF01869"/>
    </source>
</evidence>
<dbReference type="Proteomes" id="UP000290637">
    <property type="component" value="Chromosome"/>
</dbReference>
<dbReference type="InterPro" id="IPR002731">
    <property type="entry name" value="ATPase_BadF"/>
</dbReference>
<evidence type="ECO:0000313" key="3">
    <source>
        <dbReference type="Proteomes" id="UP000290637"/>
    </source>
</evidence>
<dbReference type="Gene3D" id="3.30.420.40">
    <property type="match status" value="2"/>
</dbReference>
<dbReference type="KEGG" id="plue:EWM63_06435"/>
<dbReference type="EMBL" id="CP035913">
    <property type="protein sequence ID" value="QBE62651.1"/>
    <property type="molecule type" value="Genomic_DNA"/>
</dbReference>
<organism evidence="2 3">
    <name type="scientific">Pseudoduganella lutea</name>
    <dbReference type="NCBI Taxonomy" id="321985"/>
    <lineage>
        <taxon>Bacteria</taxon>
        <taxon>Pseudomonadati</taxon>
        <taxon>Pseudomonadota</taxon>
        <taxon>Betaproteobacteria</taxon>
        <taxon>Burkholderiales</taxon>
        <taxon>Oxalobacteraceae</taxon>
        <taxon>Telluria group</taxon>
        <taxon>Pseudoduganella</taxon>
    </lineage>
</organism>
<dbReference type="AlphaFoldDB" id="A0A4P6KU88"/>
<dbReference type="PANTHER" id="PTHR43190:SF3">
    <property type="entry name" value="N-ACETYL-D-GLUCOSAMINE KINASE"/>
    <property type="match status" value="1"/>
</dbReference>
<proteinExistence type="predicted"/>
<name>A0A4P6KU88_9BURK</name>
<sequence length="298" mass="30395">MIDYLIGVDGGGTGTRVRLARPDGTLLAEGSSGPSALLHGIPNAWQSVEQAMAKAFAEAGIPVPQRERIAIGLGLAGVHNKGWAADFIGANPGYAAVALETDAYTTVLGAHEGKPGAIIALGTGSVGEALCEDGSRREVGGWGFPSGDEAGGAWIGMHAVNHIQHVTDGRAAASAFADAVIEHCGGNRDAIQQWLASATQTVYAQVARIVLGHADSNDTAREIMIEAGRHVALIAGALDTTARLPIALCGGLAEPMRAFLPGDLLARIVPASGDSAAGALQLIRQSLPADAVHSSVKE</sequence>
<gene>
    <name evidence="2" type="ORF">EWM63_06435</name>
</gene>
<dbReference type="CDD" id="cd24082">
    <property type="entry name" value="ASKHA_NBD_GspK-like"/>
    <property type="match status" value="1"/>
</dbReference>
<dbReference type="PANTHER" id="PTHR43190">
    <property type="entry name" value="N-ACETYL-D-GLUCOSAMINE KINASE"/>
    <property type="match status" value="1"/>
</dbReference>
<dbReference type="SUPFAM" id="SSF53067">
    <property type="entry name" value="Actin-like ATPase domain"/>
    <property type="match status" value="2"/>
</dbReference>
<keyword evidence="3" id="KW-1185">Reference proteome</keyword>
<dbReference type="RefSeq" id="WP_130185785.1">
    <property type="nucleotide sequence ID" value="NZ_CP035913.1"/>
</dbReference>